<gene>
    <name evidence="2" type="ORF">EAI_02572</name>
</gene>
<protein>
    <submittedName>
        <fullName evidence="2">Uncharacterized protein</fullName>
    </submittedName>
</protein>
<feature type="compositionally biased region" description="Polar residues" evidence="1">
    <location>
        <begin position="131"/>
        <end position="150"/>
    </location>
</feature>
<name>E2B5A7_HARSA</name>
<evidence type="ECO:0000256" key="1">
    <source>
        <dbReference type="SAM" id="MobiDB-lite"/>
    </source>
</evidence>
<dbReference type="OrthoDB" id="7549643at2759"/>
<proteinExistence type="predicted"/>
<organism evidence="3">
    <name type="scientific">Harpegnathos saltator</name>
    <name type="common">Jerdon's jumping ant</name>
    <dbReference type="NCBI Taxonomy" id="610380"/>
    <lineage>
        <taxon>Eukaryota</taxon>
        <taxon>Metazoa</taxon>
        <taxon>Ecdysozoa</taxon>
        <taxon>Arthropoda</taxon>
        <taxon>Hexapoda</taxon>
        <taxon>Insecta</taxon>
        <taxon>Pterygota</taxon>
        <taxon>Neoptera</taxon>
        <taxon>Endopterygota</taxon>
        <taxon>Hymenoptera</taxon>
        <taxon>Apocrita</taxon>
        <taxon>Aculeata</taxon>
        <taxon>Formicoidea</taxon>
        <taxon>Formicidae</taxon>
        <taxon>Ponerinae</taxon>
        <taxon>Ponerini</taxon>
        <taxon>Harpegnathos</taxon>
    </lineage>
</organism>
<evidence type="ECO:0000313" key="2">
    <source>
        <dbReference type="EMBL" id="EFN89123.1"/>
    </source>
</evidence>
<dbReference type="EMBL" id="GL445767">
    <property type="protein sequence ID" value="EFN89123.1"/>
    <property type="molecule type" value="Genomic_DNA"/>
</dbReference>
<reference evidence="2 3" key="1">
    <citation type="journal article" date="2010" name="Science">
        <title>Genomic comparison of the ants Camponotus floridanus and Harpegnathos saltator.</title>
        <authorList>
            <person name="Bonasio R."/>
            <person name="Zhang G."/>
            <person name="Ye C."/>
            <person name="Mutti N.S."/>
            <person name="Fang X."/>
            <person name="Qin N."/>
            <person name="Donahue G."/>
            <person name="Yang P."/>
            <person name="Li Q."/>
            <person name="Li C."/>
            <person name="Zhang P."/>
            <person name="Huang Z."/>
            <person name="Berger S.L."/>
            <person name="Reinberg D."/>
            <person name="Wang J."/>
            <person name="Liebig J."/>
        </authorList>
    </citation>
    <scope>NUCLEOTIDE SEQUENCE [LARGE SCALE GENOMIC DNA]</scope>
    <source>
        <strain evidence="2 3">R22 G/1</strain>
    </source>
</reference>
<sequence length="183" mass="21048">MADTKFNANAEFKKIAYGDSEKTRYESYMLLSTTYPLNTSDTKRKQIGLWASNDWTTFEPTIKLSGNTSTGIQFDFATWEKFKQYMKHIGDYLHSVTRAMPEPVHINDVTITFTAHGARAIMVTENTKTAKVNTASKRMPTDSSQGQQPPTKKRKVYTVNIVDVYRVDEGNIFRRARTYNKMY</sequence>
<dbReference type="AlphaFoldDB" id="E2B5A7"/>
<keyword evidence="3" id="KW-1185">Reference proteome</keyword>
<dbReference type="InParanoid" id="E2B5A7"/>
<accession>E2B5A7</accession>
<feature type="region of interest" description="Disordered" evidence="1">
    <location>
        <begin position="131"/>
        <end position="153"/>
    </location>
</feature>
<dbReference type="Proteomes" id="UP000008237">
    <property type="component" value="Unassembled WGS sequence"/>
</dbReference>
<evidence type="ECO:0000313" key="3">
    <source>
        <dbReference type="Proteomes" id="UP000008237"/>
    </source>
</evidence>